<protein>
    <submittedName>
        <fullName evidence="7">Lipase class 3 family protein</fullName>
        <ecNumber evidence="7">3.1.1.-</ecNumber>
    </submittedName>
</protein>
<dbReference type="InterPro" id="IPR002921">
    <property type="entry name" value="Fungal_lipase-type"/>
</dbReference>
<keyword evidence="1" id="KW-0479">Metal-binding</keyword>
<feature type="region of interest" description="Disordered" evidence="5">
    <location>
        <begin position="118"/>
        <end position="159"/>
    </location>
</feature>
<dbReference type="PANTHER" id="PTHR46023:SF6">
    <property type="entry name" value="LIPASE CLASS 3 FAMILY PROTEIN"/>
    <property type="match status" value="1"/>
</dbReference>
<dbReference type="SMART" id="SM00064">
    <property type="entry name" value="FYVE"/>
    <property type="match status" value="2"/>
</dbReference>
<evidence type="ECO:0000313" key="7">
    <source>
        <dbReference type="EMBL" id="KAK1748976.1"/>
    </source>
</evidence>
<dbReference type="GO" id="GO:0008270">
    <property type="term" value="F:zinc ion binding"/>
    <property type="evidence" value="ECO:0007669"/>
    <property type="project" value="UniProtKB-KW"/>
</dbReference>
<evidence type="ECO:0000256" key="3">
    <source>
        <dbReference type="ARBA" id="ARBA00022833"/>
    </source>
</evidence>
<keyword evidence="7" id="KW-0378">Hydrolase</keyword>
<evidence type="ECO:0000259" key="6">
    <source>
        <dbReference type="PROSITE" id="PS50178"/>
    </source>
</evidence>
<evidence type="ECO:0000313" key="8">
    <source>
        <dbReference type="Proteomes" id="UP001224775"/>
    </source>
</evidence>
<dbReference type="SUPFAM" id="SSF57903">
    <property type="entry name" value="FYVE/PHD zinc finger"/>
    <property type="match status" value="2"/>
</dbReference>
<feature type="compositionally biased region" description="Polar residues" evidence="5">
    <location>
        <begin position="125"/>
        <end position="139"/>
    </location>
</feature>
<name>A0AAD9DID8_9STRA</name>
<dbReference type="EC" id="3.1.1.-" evidence="7"/>
<feature type="compositionally biased region" description="Basic and acidic residues" evidence="5">
    <location>
        <begin position="724"/>
        <end position="735"/>
    </location>
</feature>
<dbReference type="Pfam" id="PF01764">
    <property type="entry name" value="Lipase_3"/>
    <property type="match status" value="1"/>
</dbReference>
<dbReference type="CDD" id="cd15760">
    <property type="entry name" value="FYVE_scVPS27p_like"/>
    <property type="match status" value="1"/>
</dbReference>
<keyword evidence="3" id="KW-0862">Zinc</keyword>
<gene>
    <name evidence="7" type="ORF">QTG54_000915</name>
</gene>
<organism evidence="7 8">
    <name type="scientific">Skeletonema marinoi</name>
    <dbReference type="NCBI Taxonomy" id="267567"/>
    <lineage>
        <taxon>Eukaryota</taxon>
        <taxon>Sar</taxon>
        <taxon>Stramenopiles</taxon>
        <taxon>Ochrophyta</taxon>
        <taxon>Bacillariophyta</taxon>
        <taxon>Coscinodiscophyceae</taxon>
        <taxon>Thalassiosirophycidae</taxon>
        <taxon>Thalassiosirales</taxon>
        <taxon>Skeletonemataceae</taxon>
        <taxon>Skeletonema</taxon>
        <taxon>Skeletonema marinoi-dohrnii complex</taxon>
    </lineage>
</organism>
<feature type="compositionally biased region" description="Basic residues" evidence="5">
    <location>
        <begin position="43"/>
        <end position="56"/>
    </location>
</feature>
<evidence type="ECO:0000256" key="4">
    <source>
        <dbReference type="PROSITE-ProRule" id="PRU00091"/>
    </source>
</evidence>
<keyword evidence="2 4" id="KW-0863">Zinc-finger</keyword>
<feature type="region of interest" description="Disordered" evidence="5">
    <location>
        <begin position="720"/>
        <end position="744"/>
    </location>
</feature>
<evidence type="ECO:0000256" key="2">
    <source>
        <dbReference type="ARBA" id="ARBA00022771"/>
    </source>
</evidence>
<dbReference type="InterPro" id="IPR011011">
    <property type="entry name" value="Znf_FYVE_PHD"/>
</dbReference>
<dbReference type="PROSITE" id="PS50178">
    <property type="entry name" value="ZF_FYVE"/>
    <property type="match status" value="2"/>
</dbReference>
<dbReference type="Pfam" id="PF01363">
    <property type="entry name" value="FYVE"/>
    <property type="match status" value="2"/>
</dbReference>
<feature type="region of interest" description="Disordered" evidence="5">
    <location>
        <begin position="40"/>
        <end position="80"/>
    </location>
</feature>
<dbReference type="PANTHER" id="PTHR46023">
    <property type="entry name" value="LIPASE CLASS 3 PROTEIN-LIKE"/>
    <property type="match status" value="1"/>
</dbReference>
<sequence length="1379" mass="152567">MASAQDNYIFGESNRNTVPNVTSFLKQCAFLQSSPDVDNANIIKKKERQRSRKQKSTKSMSKPKTMHRYEAPTQSAAHSEVCESTVTTAGEDIVSDIGGDTKTCNEKEEIGTCKSELQLLPPPTSWFQPEQQPDSCSKASDSHRASSGNESLSDSSESVLDDYDCTKAVAIAAANNQDDASSVQSSDELTSSLNEALARSKISLDSVPSRTETILSSTPTLPETLPEYDSPDAHMFDLSPLSVEEMSAFNQTNTLATIDIQSPITLSAAIQTLVSYSSQTLSQTLPKLLHECSSSAIQKSIHKIRLEYNRLGPKKYIRATDIGSVGGYYCPPTGDSFFADFQESVALGKGRDDHMDWMWMDGTEVRFTTLPWIERQLVNEWRTFDWNVSLKSSTSEVEDLEYDENDDVDVGEYERARTLAPRPLPQPEWELASSCYSCNRSFNATLHRHHCRRCGHSYCGAHSSHSHRLPHLGFDGEVAERVCKRCKVVLDSRDLEERVVWRLARCRDYLAGNLTPYFETGVDTVEDAAYRLTRAAISLARSIPLGAQAYVALETVEVLRKHGLKGVYGLLLRKEFLAAADLLCRVLGINKQNWPLSVHELSASIFYALAQHRALRGLKPDGEEIIHSLRRSDSGDGHDSNEPKCLAENWLSEHSTQTYYDREADSKIKSLSTAHEDGYNDEATATASATKLAEVQEETVLDETDVFNPTLEGVVDILSMSSPKRGETKGAKDSADVPPHNSADANTLPFDPVCDPVPDSVLSSLLFYAPLALDFIYAECEVDMQLLAAQQGWRLVFASLDQNHNHAADTDGTDLESDEHFSDKPASALFAHDELKIACLSVRGTATIQDVVTDIRAMPVQFPQQMDDGDDSRYSTTNSDWTSVSVNKGLALCGMAGAAVNLFRETADSLIHLARNGYKIRIVGHSLGGAVAMLLGVLMLKHIDKNSSESFKSVSEDDDFLRVYGYGTPSCVDASLADSTRSFVTNVVLHDDVVPRLTPTSIRGLLKHLLYIRETWVKTHLSDDLHAITERAYHVWPTRLRGSFTLLKQKGFDSAKKLKKSCKKRLREQKGLSSAAAAATTDNHNHKCDNERDENSAEVSDTAQGVNVEGDLFFDPADPLNESDDESSVNEDTSKLERVHEWVPFDEPPMDTMSDASEKEQSTNSLDQNDDKVDSDSGIFEQPQILEEMPLPRMFIPGKIVHIYTHRGGYKAAYVPRKFRKLRRISLAGNMLSDHMANAYYASLLEVKAIRSAKVDLPTWVGFAEDCTCACCASLFTWASTSNTEAQAARDKHNCRACGSLVCEPCSKKRVPIPALGIPVPVRVCDRCYNGWGNLFSGAEHDECAKQKCEPSRDGDKPIHSRRSVVVDELASRIPAIQS</sequence>
<evidence type="ECO:0000256" key="1">
    <source>
        <dbReference type="ARBA" id="ARBA00022723"/>
    </source>
</evidence>
<dbReference type="InterPro" id="IPR017455">
    <property type="entry name" value="Znf_FYVE-rel"/>
</dbReference>
<feature type="domain" description="FYVE-type" evidence="6">
    <location>
        <begin position="429"/>
        <end position="491"/>
    </location>
</feature>
<dbReference type="Gene3D" id="3.30.40.10">
    <property type="entry name" value="Zinc/RING finger domain, C3HC4 (zinc finger)"/>
    <property type="match status" value="2"/>
</dbReference>
<evidence type="ECO:0000256" key="5">
    <source>
        <dbReference type="SAM" id="MobiDB-lite"/>
    </source>
</evidence>
<feature type="domain" description="FYVE-type" evidence="6">
    <location>
        <begin position="1269"/>
        <end position="1333"/>
    </location>
</feature>
<proteinExistence type="predicted"/>
<accession>A0AAD9DID8</accession>
<dbReference type="EMBL" id="JATAAI010000001">
    <property type="protein sequence ID" value="KAK1748976.1"/>
    <property type="molecule type" value="Genomic_DNA"/>
</dbReference>
<feature type="compositionally biased region" description="Basic and acidic residues" evidence="5">
    <location>
        <begin position="1132"/>
        <end position="1143"/>
    </location>
</feature>
<dbReference type="InterPro" id="IPR000306">
    <property type="entry name" value="Znf_FYVE"/>
</dbReference>
<keyword evidence="8" id="KW-1185">Reference proteome</keyword>
<dbReference type="InterPro" id="IPR029058">
    <property type="entry name" value="AB_hydrolase_fold"/>
</dbReference>
<dbReference type="Gene3D" id="3.40.50.1820">
    <property type="entry name" value="alpha/beta hydrolase"/>
    <property type="match status" value="1"/>
</dbReference>
<reference evidence="7" key="1">
    <citation type="submission" date="2023-06" db="EMBL/GenBank/DDBJ databases">
        <title>Survivors Of The Sea: Transcriptome response of Skeletonema marinoi to long-term dormancy.</title>
        <authorList>
            <person name="Pinder M.I.M."/>
            <person name="Kourtchenko O."/>
            <person name="Robertson E.K."/>
            <person name="Larsson T."/>
            <person name="Maumus F."/>
            <person name="Osuna-Cruz C.M."/>
            <person name="Vancaester E."/>
            <person name="Stenow R."/>
            <person name="Vandepoele K."/>
            <person name="Ploug H."/>
            <person name="Bruchert V."/>
            <person name="Godhe A."/>
            <person name="Topel M."/>
        </authorList>
    </citation>
    <scope>NUCLEOTIDE SEQUENCE</scope>
    <source>
        <strain evidence="7">R05AC</strain>
    </source>
</reference>
<dbReference type="CDD" id="cd00065">
    <property type="entry name" value="FYVE_like_SF"/>
    <property type="match status" value="1"/>
</dbReference>
<comment type="caution">
    <text evidence="7">The sequence shown here is derived from an EMBL/GenBank/DDBJ whole genome shotgun (WGS) entry which is preliminary data.</text>
</comment>
<dbReference type="GO" id="GO:0016787">
    <property type="term" value="F:hydrolase activity"/>
    <property type="evidence" value="ECO:0007669"/>
    <property type="project" value="UniProtKB-KW"/>
</dbReference>
<feature type="compositionally biased region" description="Basic and acidic residues" evidence="5">
    <location>
        <begin position="1083"/>
        <end position="1095"/>
    </location>
</feature>
<dbReference type="InterPro" id="IPR013083">
    <property type="entry name" value="Znf_RING/FYVE/PHD"/>
</dbReference>
<dbReference type="InterPro" id="IPR013087">
    <property type="entry name" value="Znf_C2H2_type"/>
</dbReference>
<dbReference type="CDD" id="cd00519">
    <property type="entry name" value="Lipase_3"/>
    <property type="match status" value="1"/>
</dbReference>
<dbReference type="PROSITE" id="PS00028">
    <property type="entry name" value="ZINC_FINGER_C2H2_1"/>
    <property type="match status" value="1"/>
</dbReference>
<feature type="compositionally biased region" description="Low complexity" evidence="5">
    <location>
        <begin position="146"/>
        <end position="158"/>
    </location>
</feature>
<dbReference type="SUPFAM" id="SSF53474">
    <property type="entry name" value="alpha/beta-Hydrolases"/>
    <property type="match status" value="1"/>
</dbReference>
<dbReference type="GO" id="GO:0006629">
    <property type="term" value="P:lipid metabolic process"/>
    <property type="evidence" value="ECO:0007669"/>
    <property type="project" value="InterPro"/>
</dbReference>
<feature type="region of interest" description="Disordered" evidence="5">
    <location>
        <begin position="1066"/>
        <end position="1177"/>
    </location>
</feature>
<dbReference type="Proteomes" id="UP001224775">
    <property type="component" value="Unassembled WGS sequence"/>
</dbReference>